<dbReference type="AlphaFoldDB" id="A0A7T0G2N3"/>
<feature type="transmembrane region" description="Helical" evidence="8">
    <location>
        <begin position="353"/>
        <end position="370"/>
    </location>
</feature>
<keyword evidence="7 8" id="KW-0472">Membrane</keyword>
<evidence type="ECO:0000256" key="1">
    <source>
        <dbReference type="ARBA" id="ARBA00004651"/>
    </source>
</evidence>
<feature type="transmembrane region" description="Helical" evidence="8">
    <location>
        <begin position="301"/>
        <end position="319"/>
    </location>
</feature>
<evidence type="ECO:0000256" key="8">
    <source>
        <dbReference type="SAM" id="Phobius"/>
    </source>
</evidence>
<comment type="subcellular location">
    <subcellularLocation>
        <location evidence="1">Cell membrane</location>
        <topology evidence="1">Multi-pass membrane protein</topology>
    </subcellularLocation>
</comment>
<dbReference type="Proteomes" id="UP000594464">
    <property type="component" value="Chromosome"/>
</dbReference>
<dbReference type="EMBL" id="CP048620">
    <property type="protein sequence ID" value="QPJ64396.1"/>
    <property type="molecule type" value="Genomic_DNA"/>
</dbReference>
<dbReference type="KEGG" id="nva:G3M78_02880"/>
<evidence type="ECO:0000256" key="6">
    <source>
        <dbReference type="ARBA" id="ARBA00022989"/>
    </source>
</evidence>
<feature type="transmembrane region" description="Helical" evidence="8">
    <location>
        <begin position="325"/>
        <end position="346"/>
    </location>
</feature>
<dbReference type="SUPFAM" id="SSF48452">
    <property type="entry name" value="TPR-like"/>
    <property type="match status" value="1"/>
</dbReference>
<accession>A0A7T0G2N3</accession>
<dbReference type="GO" id="GO:0009103">
    <property type="term" value="P:lipopolysaccharide biosynthetic process"/>
    <property type="evidence" value="ECO:0007669"/>
    <property type="project" value="UniProtKB-ARBA"/>
</dbReference>
<dbReference type="PANTHER" id="PTHR33908:SF11">
    <property type="entry name" value="MEMBRANE PROTEIN"/>
    <property type="match status" value="1"/>
</dbReference>
<evidence type="ECO:0000256" key="2">
    <source>
        <dbReference type="ARBA" id="ARBA00022475"/>
    </source>
</evidence>
<dbReference type="Gene3D" id="1.25.40.10">
    <property type="entry name" value="Tetratricopeptide repeat domain"/>
    <property type="match status" value="1"/>
</dbReference>
<keyword evidence="5 8" id="KW-0812">Transmembrane</keyword>
<dbReference type="Pfam" id="PF13231">
    <property type="entry name" value="PMT_2"/>
    <property type="match status" value="1"/>
</dbReference>
<keyword evidence="4 10" id="KW-0808">Transferase</keyword>
<evidence type="ECO:0000256" key="7">
    <source>
        <dbReference type="ARBA" id="ARBA00023136"/>
    </source>
</evidence>
<feature type="transmembrane region" description="Helical" evidence="8">
    <location>
        <begin position="111"/>
        <end position="130"/>
    </location>
</feature>
<sequence>MRQSVLFPLILLVCGLAVRFVYFSQFQTSPFFDYVPPAWDQTVYHEGGQAFAFGDWLAVAPDQYNKFAPLYQYFVGLLYLIFGVDLSVVWIAHALLGVASSLLIYRIGLRYFSPGVSCLAALLFSCYGGALLYEGTLYRETFMTFLELAALLALLYFVDKPSWSRAIFSAVLLSLFMQSRTNNLLAAVLALAFLWKPLFARGGAGRPWLAGYLAVFVLVSAPLLFWVKTVHGKWGFYDQDGPETLLFANVTDYSGREFKFTPQYLETIQTVPLETGAVVEFIVKNALEHPWEYLKLYLRKTFHFFNGFEVPNTVNYYLTQEFVPLLQWSVPFGFLSALGLLGFVLTRWEQRRWNLLHVFLVANFLMFLPFFVTARFRLLMVPFLCLFSAYALQRLIDYGRERRFAALATTFASASLLLWSSQSRPLPEGPIRILDLTNTGSFYLSNADPEDDARGVEFYKRGWELSRSLPPEHQNPGLTRTVFWDYYDKRARRLQAEGRHEAAALNYRRALYFDAGKVETRARLAQVLFDQRLARPAFIQALQAVEMDHQKPEAHLLLAILYNHTLNMPVWSAYHMQAALGLNPGDKELKEQLESFLDRLVLIGVLSAEARGAGIEGLRKILLKRFQALKPFPRDLKLPKELETLSEDLLERYKIELLQRRLLEPGREAGEILYQLGVLSSGEADNLQYAYWLRAWDAGAQFEALQSVLKELEGRWRNAVIPEEFLAPPFVPVSG</sequence>
<dbReference type="InterPro" id="IPR038731">
    <property type="entry name" value="RgtA/B/C-like"/>
</dbReference>
<organism evidence="10 11">
    <name type="scientific">Candidatus Nitrohelix vancouverensis</name>
    <dbReference type="NCBI Taxonomy" id="2705534"/>
    <lineage>
        <taxon>Bacteria</taxon>
        <taxon>Pseudomonadati</taxon>
        <taxon>Nitrospinota/Tectimicrobiota group</taxon>
        <taxon>Nitrospinota</taxon>
        <taxon>Nitrospinia</taxon>
        <taxon>Nitrospinales</taxon>
        <taxon>Nitrospinaceae</taxon>
        <taxon>Candidatus Nitrohelix</taxon>
    </lineage>
</organism>
<evidence type="ECO:0000256" key="4">
    <source>
        <dbReference type="ARBA" id="ARBA00022679"/>
    </source>
</evidence>
<dbReference type="InterPro" id="IPR050297">
    <property type="entry name" value="LipidA_mod_glycosyltrf_83"/>
</dbReference>
<evidence type="ECO:0000313" key="11">
    <source>
        <dbReference type="Proteomes" id="UP000594464"/>
    </source>
</evidence>
<feature type="transmembrane region" description="Helical" evidence="8">
    <location>
        <begin position="142"/>
        <end position="158"/>
    </location>
</feature>
<keyword evidence="6 8" id="KW-1133">Transmembrane helix</keyword>
<gene>
    <name evidence="10" type="ORF">G3M78_02880</name>
</gene>
<proteinExistence type="predicted"/>
<evidence type="ECO:0000259" key="9">
    <source>
        <dbReference type="Pfam" id="PF13231"/>
    </source>
</evidence>
<feature type="domain" description="Glycosyltransferase RgtA/B/C/D-like" evidence="9">
    <location>
        <begin position="68"/>
        <end position="226"/>
    </location>
</feature>
<feature type="transmembrane region" description="Helical" evidence="8">
    <location>
        <begin position="207"/>
        <end position="227"/>
    </location>
</feature>
<protein>
    <submittedName>
        <fullName evidence="10">Glycosyltransferase family 39 protein</fullName>
    </submittedName>
</protein>
<keyword evidence="2" id="KW-1003">Cell membrane</keyword>
<dbReference type="PANTHER" id="PTHR33908">
    <property type="entry name" value="MANNOSYLTRANSFERASE YKCB-RELATED"/>
    <property type="match status" value="1"/>
</dbReference>
<dbReference type="InterPro" id="IPR011990">
    <property type="entry name" value="TPR-like_helical_dom_sf"/>
</dbReference>
<evidence type="ECO:0000313" key="10">
    <source>
        <dbReference type="EMBL" id="QPJ64396.1"/>
    </source>
</evidence>
<dbReference type="GO" id="GO:0016763">
    <property type="term" value="F:pentosyltransferase activity"/>
    <property type="evidence" value="ECO:0007669"/>
    <property type="project" value="TreeGrafter"/>
</dbReference>
<evidence type="ECO:0000256" key="5">
    <source>
        <dbReference type="ARBA" id="ARBA00022692"/>
    </source>
</evidence>
<feature type="transmembrane region" description="Helical" evidence="8">
    <location>
        <begin position="73"/>
        <end position="99"/>
    </location>
</feature>
<dbReference type="GO" id="GO:0005886">
    <property type="term" value="C:plasma membrane"/>
    <property type="evidence" value="ECO:0007669"/>
    <property type="project" value="UniProtKB-SubCell"/>
</dbReference>
<keyword evidence="3" id="KW-0328">Glycosyltransferase</keyword>
<evidence type="ECO:0000256" key="3">
    <source>
        <dbReference type="ARBA" id="ARBA00022676"/>
    </source>
</evidence>
<name>A0A7T0G2N3_9BACT</name>
<feature type="transmembrane region" description="Helical" evidence="8">
    <location>
        <begin position="170"/>
        <end position="195"/>
    </location>
</feature>
<reference evidence="11" key="1">
    <citation type="submission" date="2020-02" db="EMBL/GenBank/DDBJ databases">
        <title>Genomic and physiological characterization of two novel Nitrospinaceae genera.</title>
        <authorList>
            <person name="Mueller A.J."/>
            <person name="Jung M.-Y."/>
            <person name="Strachan C.R."/>
            <person name="Herbold C.W."/>
            <person name="Kirkegaard R.H."/>
            <person name="Daims H."/>
        </authorList>
    </citation>
    <scope>NUCLEOTIDE SEQUENCE [LARGE SCALE GENOMIC DNA]</scope>
</reference>